<dbReference type="VEuPathDB" id="ToxoDB:BESB_026890"/>
<evidence type="ECO:0000313" key="1">
    <source>
        <dbReference type="EMBL" id="PFH31715.1"/>
    </source>
</evidence>
<dbReference type="Proteomes" id="UP000224006">
    <property type="component" value="Unassembled WGS sequence"/>
</dbReference>
<dbReference type="OrthoDB" id="330625at2759"/>
<dbReference type="RefSeq" id="XP_029215724.1">
    <property type="nucleotide sequence ID" value="XM_029361369.1"/>
</dbReference>
<dbReference type="KEGG" id="bbes:BESB_026890"/>
<comment type="caution">
    <text evidence="1">The sequence shown here is derived from an EMBL/GenBank/DDBJ whole genome shotgun (WGS) entry which is preliminary data.</text>
</comment>
<proteinExistence type="predicted"/>
<sequence length="173" mass="20475">MALASFIQRRMEEEGRNYYEVLDWFETPTPPHRMIFDVERCLMHFRFSTLEPQLSTVSWLKNRQGVRVDVREVNGEIIARKTAIASGCGAMKVEDIEVAQKALEDGSYKLLVLFKPVDQHENRFNDTVTIPRERDIRPARNYDYYNEEQLDFIDYFPDHKVIPLDVMGRLRME</sequence>
<accession>A0A2A9M156</accession>
<keyword evidence="2" id="KW-1185">Reference proteome</keyword>
<protein>
    <submittedName>
        <fullName evidence="1">Uncharacterized protein</fullName>
    </submittedName>
</protein>
<organism evidence="1 2">
    <name type="scientific">Besnoitia besnoiti</name>
    <name type="common">Apicomplexan protozoan</name>
    <dbReference type="NCBI Taxonomy" id="94643"/>
    <lineage>
        <taxon>Eukaryota</taxon>
        <taxon>Sar</taxon>
        <taxon>Alveolata</taxon>
        <taxon>Apicomplexa</taxon>
        <taxon>Conoidasida</taxon>
        <taxon>Coccidia</taxon>
        <taxon>Eucoccidiorida</taxon>
        <taxon>Eimeriorina</taxon>
        <taxon>Sarcocystidae</taxon>
        <taxon>Besnoitia</taxon>
    </lineage>
</organism>
<gene>
    <name evidence="1" type="ORF">BESB_026890</name>
</gene>
<name>A0A2A9M156_BESBE</name>
<evidence type="ECO:0000313" key="2">
    <source>
        <dbReference type="Proteomes" id="UP000224006"/>
    </source>
</evidence>
<dbReference type="AlphaFoldDB" id="A0A2A9M156"/>
<dbReference type="GeneID" id="40307741"/>
<reference evidence="1 2" key="1">
    <citation type="submission" date="2017-09" db="EMBL/GenBank/DDBJ databases">
        <title>Genome sequencing of Besnoitia besnoiti strain Bb-Ger1.</title>
        <authorList>
            <person name="Schares G."/>
            <person name="Venepally P."/>
            <person name="Lorenzi H.A."/>
        </authorList>
    </citation>
    <scope>NUCLEOTIDE SEQUENCE [LARGE SCALE GENOMIC DNA]</scope>
    <source>
        <strain evidence="1 2">Bb-Ger1</strain>
    </source>
</reference>
<dbReference type="EMBL" id="NWUJ01000014">
    <property type="protein sequence ID" value="PFH31715.1"/>
    <property type="molecule type" value="Genomic_DNA"/>
</dbReference>